<comment type="caution">
    <text evidence="2">The sequence shown here is derived from an EMBL/GenBank/DDBJ whole genome shotgun (WGS) entry which is preliminary data.</text>
</comment>
<dbReference type="EMBL" id="VFOW01000001">
    <property type="protein sequence ID" value="TQL74602.1"/>
    <property type="molecule type" value="Genomic_DNA"/>
</dbReference>
<gene>
    <name evidence="2" type="ORF">FB566_0088</name>
</gene>
<evidence type="ECO:0000259" key="1">
    <source>
        <dbReference type="Pfam" id="PF12867"/>
    </source>
</evidence>
<keyword evidence="3" id="KW-1185">Reference proteome</keyword>
<dbReference type="Pfam" id="PF12867">
    <property type="entry name" value="DinB_2"/>
    <property type="match status" value="1"/>
</dbReference>
<reference evidence="2 3" key="1">
    <citation type="submission" date="2019-06" db="EMBL/GenBank/DDBJ databases">
        <title>Sequencing the genomes of 1000 actinobacteria strains.</title>
        <authorList>
            <person name="Klenk H.-P."/>
        </authorList>
    </citation>
    <scope>NUCLEOTIDE SEQUENCE [LARGE SCALE GENOMIC DNA]</scope>
    <source>
        <strain evidence="2 3">DSM 45928</strain>
    </source>
</reference>
<protein>
    <submittedName>
        <fullName evidence="2">DinB family protein</fullName>
    </submittedName>
</protein>
<evidence type="ECO:0000313" key="2">
    <source>
        <dbReference type="EMBL" id="TQL74602.1"/>
    </source>
</evidence>
<dbReference type="InterPro" id="IPR024775">
    <property type="entry name" value="DinB-like"/>
</dbReference>
<dbReference type="AlphaFoldDB" id="A0A543APU4"/>
<dbReference type="InParanoid" id="A0A543APU4"/>
<organism evidence="2 3">
    <name type="scientific">Stackebrandtia endophytica</name>
    <dbReference type="NCBI Taxonomy" id="1496996"/>
    <lineage>
        <taxon>Bacteria</taxon>
        <taxon>Bacillati</taxon>
        <taxon>Actinomycetota</taxon>
        <taxon>Actinomycetes</taxon>
        <taxon>Glycomycetales</taxon>
        <taxon>Glycomycetaceae</taxon>
        <taxon>Stackebrandtia</taxon>
    </lineage>
</organism>
<proteinExistence type="predicted"/>
<accession>A0A543APU4</accession>
<feature type="domain" description="DinB-like" evidence="1">
    <location>
        <begin position="26"/>
        <end position="175"/>
    </location>
</feature>
<dbReference type="Proteomes" id="UP000317043">
    <property type="component" value="Unassembled WGS sequence"/>
</dbReference>
<sequence length="189" mass="21284">MGLWQSRRVSFISESAPSVLSVLRRQFDVSWGLFDYHLSRLGGEDFRWEPAAVCWTVRPTVDGGWEPDWADVEPDPVPVPTVAWLTWHIGWWWSVSIDHLRDEAPRDRTAVVWPGPTGATVEWMRDLAGQWRELLDAGPDLGAPARFPWRDDPAVTVADAVAWVNVELMKNAAEIGQLRMLRTVGSVGG</sequence>
<evidence type="ECO:0000313" key="3">
    <source>
        <dbReference type="Proteomes" id="UP000317043"/>
    </source>
</evidence>
<name>A0A543APU4_9ACTN</name>